<evidence type="ECO:0000313" key="2">
    <source>
        <dbReference type="Proteomes" id="UP000175968"/>
    </source>
</evidence>
<organism evidence="1 2">
    <name type="scientific">Flavobacterium gilvum</name>
    <dbReference type="NCBI Taxonomy" id="1492737"/>
    <lineage>
        <taxon>Bacteria</taxon>
        <taxon>Pseudomonadati</taxon>
        <taxon>Bacteroidota</taxon>
        <taxon>Flavobacteriia</taxon>
        <taxon>Flavobacteriales</taxon>
        <taxon>Flavobacteriaceae</taxon>
        <taxon>Flavobacterium</taxon>
    </lineage>
</organism>
<sequence>MKRILILIAFVLCQSGYSNDITLKNKFSSISVNEKGFVTSIKDIKTNKEYCAKTQKSPLMSLYIWSKRQQLDPIAAKYNTTAGQFVLTYDNGTIATVKANSKGNYFRFELIDIKNRGEVDNIIWGPYRTTISKTIGEIIGVVRDGTFAFGAFSLNDNTTAGIPVDNDLYDMYYYIHTPDAKKYPVPENLKEGQRLSLGGAGHSDIDFYSKPEEYYRINYGNAAVYKPEFGAEIAYHARDRRKEHTIFYSLMPLFPINKRHHQVVEGLKDVDLLHSAVALYACPDNLGLTVLEDIVKQENMPYITNTKGKWIKDFSAYSPDIAWSGVHDSLVSYAKQIGFKGIQDEGQGGGYAEYYYNPGDRFGGMKGKFKDGKTMEIRKFGASLKKEGLQYGVHTLCEFTQGHSSMVTPVPNKNLAKLFSVKLDKDITAKDTIITVKDTMYLNEKGGWHHEKFNVLMIGDELITYKGVTKSRPFTLTGVERGAYKTFMLQHKQGDDISKMQPTCYGTFIPNMELQDEYGKGYANLLAETSMDYVDFDGLESCMYQGHGEYSFKRFFRSLFEQSKKNGVDYLRVMGSCVFEGNWLYMSTCNIGGGNHMFNPETGKWGIEGKDMRYVFHGNYMPATFGIQSFPKNEEVAHNLQCKAIGWDSQYMLGMSQDAVEKNADKYKIFKAIKSWQTAREANVFTNKHKENFQSTSDKFKIEQTSPTTWTLYTQKEGKGQWIAEKLSAKK</sequence>
<keyword evidence="2" id="KW-1185">Reference proteome</keyword>
<proteinExistence type="predicted"/>
<dbReference type="Proteomes" id="UP000175968">
    <property type="component" value="Chromosome"/>
</dbReference>
<gene>
    <name evidence="1" type="ORF">EM308_14190</name>
</gene>
<name>A0AAC9I480_9FLAO</name>
<evidence type="ECO:0000313" key="1">
    <source>
        <dbReference type="EMBL" id="AOW10554.1"/>
    </source>
</evidence>
<dbReference type="EMBL" id="CP017479">
    <property type="protein sequence ID" value="AOW10554.1"/>
    <property type="molecule type" value="Genomic_DNA"/>
</dbReference>
<accession>A0AAC9I480</accession>
<dbReference type="KEGG" id="fgl:EM308_14190"/>
<dbReference type="RefSeq" id="WP_035636660.1">
    <property type="nucleotide sequence ID" value="NZ_CP017479.1"/>
</dbReference>
<reference evidence="1 2" key="1">
    <citation type="submission" date="2016-10" db="EMBL/GenBank/DDBJ databases">
        <title>Flavobacterium gilvum sp. nov., isolated from stream water.</title>
        <authorList>
            <person name="Shin S.-K."/>
            <person name="Cho Y.-J."/>
            <person name="Yi H."/>
        </authorList>
    </citation>
    <scope>NUCLEOTIDE SEQUENCE [LARGE SCALE GENOMIC DNA]</scope>
    <source>
        <strain evidence="1 2">EM1308</strain>
    </source>
</reference>
<protein>
    <submittedName>
        <fullName evidence="1">Uncharacterized protein</fullName>
    </submittedName>
</protein>
<dbReference type="AlphaFoldDB" id="A0AAC9I480"/>